<protein>
    <submittedName>
        <fullName evidence="10">HAC1 protein</fullName>
    </submittedName>
</protein>
<dbReference type="SMART" id="SM00338">
    <property type="entry name" value="BRLZ"/>
    <property type="match status" value="1"/>
</dbReference>
<dbReference type="PANTHER" id="PTHR46714">
    <property type="entry name" value="TRANSCRIPTIONAL ACTIVATOR HAC1"/>
    <property type="match status" value="1"/>
</dbReference>
<dbReference type="CDD" id="cd14710">
    <property type="entry name" value="bZIP_HAC1-like"/>
    <property type="match status" value="1"/>
</dbReference>
<dbReference type="GO" id="GO:0000981">
    <property type="term" value="F:DNA-binding transcription factor activity, RNA polymerase II-specific"/>
    <property type="evidence" value="ECO:0007669"/>
    <property type="project" value="InterPro"/>
</dbReference>
<evidence type="ECO:0000256" key="5">
    <source>
        <dbReference type="ARBA" id="ARBA00023163"/>
    </source>
</evidence>
<comment type="subcellular location">
    <subcellularLocation>
        <location evidence="1">Nucleus</location>
    </subcellularLocation>
</comment>
<evidence type="ECO:0000256" key="8">
    <source>
        <dbReference type="SAM" id="MobiDB-lite"/>
    </source>
</evidence>
<feature type="region of interest" description="Disordered" evidence="8">
    <location>
        <begin position="127"/>
        <end position="183"/>
    </location>
</feature>
<feature type="compositionally biased region" description="Polar residues" evidence="8">
    <location>
        <begin position="159"/>
        <end position="174"/>
    </location>
</feature>
<feature type="region of interest" description="Disordered" evidence="8">
    <location>
        <begin position="1"/>
        <end position="29"/>
    </location>
</feature>
<dbReference type="PANTHER" id="PTHR46714:SF6">
    <property type="entry name" value="TRANSCRIPTIONAL ACTIVATOR HAC1"/>
    <property type="match status" value="1"/>
</dbReference>
<dbReference type="GO" id="GO:0005634">
    <property type="term" value="C:nucleus"/>
    <property type="evidence" value="ECO:0007669"/>
    <property type="project" value="UniProtKB-SubCell"/>
</dbReference>
<dbReference type="GO" id="GO:0045944">
    <property type="term" value="P:positive regulation of transcription by RNA polymerase II"/>
    <property type="evidence" value="ECO:0007669"/>
    <property type="project" value="InterPro"/>
</dbReference>
<keyword evidence="5" id="KW-0804">Transcription</keyword>
<sequence>MSEVSIPANFKTSLPPRKRAKTKEEKEQRRIERILRNRKAAHASREKKRRHVEFLESYVVDLEKQMHLVKLLNEELLGNYTGGNSTVDELLKKIAALPDLKESKRQHAHDIENVGEYQCSNDVDMETDTAANLPNTPESHTVSSEAVKSEYEQDVVPQLSPSRQDSISEPSENGSPAFISPQATPLSKDRFSLDIISDVPQSISMESMISIPFNDTFIKKEDEFILQIPDTTTTTTISGDKLGLDDYRVITNDDEFDFVELRNPAVIAVEALNIVPQVLKLTEGWRSHYICVL</sequence>
<keyword evidence="6" id="KW-0834">Unfolded protein response</keyword>
<evidence type="ECO:0000259" key="9">
    <source>
        <dbReference type="PROSITE" id="PS00036"/>
    </source>
</evidence>
<dbReference type="InterPro" id="IPR004827">
    <property type="entry name" value="bZIP"/>
</dbReference>
<keyword evidence="3" id="KW-0805">Transcription regulation</keyword>
<dbReference type="Gene3D" id="1.20.5.170">
    <property type="match status" value="1"/>
</dbReference>
<dbReference type="AlphaFoldDB" id="A0A0H5C7L0"/>
<evidence type="ECO:0000256" key="1">
    <source>
        <dbReference type="ARBA" id="ARBA00004123"/>
    </source>
</evidence>
<organism evidence="10 11">
    <name type="scientific">Cyberlindnera jadinii (strain ATCC 18201 / CBS 1600 / BCRC 20928 / JCM 3617 / NBRC 0987 / NRRL Y-1542)</name>
    <name type="common">Torula yeast</name>
    <name type="synonym">Candida utilis</name>
    <dbReference type="NCBI Taxonomy" id="983966"/>
    <lineage>
        <taxon>Eukaryota</taxon>
        <taxon>Fungi</taxon>
        <taxon>Dikarya</taxon>
        <taxon>Ascomycota</taxon>
        <taxon>Saccharomycotina</taxon>
        <taxon>Saccharomycetes</taxon>
        <taxon>Phaffomycetales</taxon>
        <taxon>Phaffomycetaceae</taxon>
        <taxon>Cyberlindnera</taxon>
    </lineage>
</organism>
<dbReference type="SUPFAM" id="SSF57959">
    <property type="entry name" value="Leucine zipper domain"/>
    <property type="match status" value="1"/>
</dbReference>
<keyword evidence="4" id="KW-0238">DNA-binding</keyword>
<feature type="domain" description="BZIP" evidence="9">
    <location>
        <begin position="33"/>
        <end position="47"/>
    </location>
</feature>
<dbReference type="EMBL" id="CDQK01000005">
    <property type="protein sequence ID" value="CEP24118.1"/>
    <property type="molecule type" value="Genomic_DNA"/>
</dbReference>
<evidence type="ECO:0000256" key="3">
    <source>
        <dbReference type="ARBA" id="ARBA00023015"/>
    </source>
</evidence>
<comment type="similarity">
    <text evidence="2">Belongs to the bZIP family.</text>
</comment>
<dbReference type="PROSITE" id="PS00036">
    <property type="entry name" value="BZIP_BASIC"/>
    <property type="match status" value="1"/>
</dbReference>
<evidence type="ECO:0000256" key="2">
    <source>
        <dbReference type="ARBA" id="ARBA00007163"/>
    </source>
</evidence>
<feature type="compositionally biased region" description="Polar residues" evidence="8">
    <location>
        <begin position="129"/>
        <end position="146"/>
    </location>
</feature>
<evidence type="ECO:0000313" key="11">
    <source>
        <dbReference type="Proteomes" id="UP000038830"/>
    </source>
</evidence>
<keyword evidence="7" id="KW-0539">Nucleus</keyword>
<dbReference type="Pfam" id="PF00170">
    <property type="entry name" value="bZIP_1"/>
    <property type="match status" value="1"/>
</dbReference>
<dbReference type="InterPro" id="IPR046347">
    <property type="entry name" value="bZIP_sf"/>
</dbReference>
<gene>
    <name evidence="10" type="primary">HAC1</name>
    <name evidence="10" type="ORF">BN1211_4838</name>
</gene>
<dbReference type="Proteomes" id="UP000038830">
    <property type="component" value="Unassembled WGS sequence"/>
</dbReference>
<dbReference type="GO" id="GO:0003677">
    <property type="term" value="F:DNA binding"/>
    <property type="evidence" value="ECO:0007669"/>
    <property type="project" value="UniProtKB-KW"/>
</dbReference>
<dbReference type="GO" id="GO:0006986">
    <property type="term" value="P:response to unfolded protein"/>
    <property type="evidence" value="ECO:0007669"/>
    <property type="project" value="UniProtKB-KW"/>
</dbReference>
<name>A0A0H5C7L0_CYBJN</name>
<accession>A0A0H5C7L0</accession>
<evidence type="ECO:0000256" key="4">
    <source>
        <dbReference type="ARBA" id="ARBA00023125"/>
    </source>
</evidence>
<evidence type="ECO:0000256" key="6">
    <source>
        <dbReference type="ARBA" id="ARBA00023230"/>
    </source>
</evidence>
<proteinExistence type="inferred from homology"/>
<reference evidence="11" key="1">
    <citation type="journal article" date="2015" name="J. Biotechnol.">
        <title>The structure of the Cyberlindnera jadinii genome and its relation to Candida utilis analyzed by the occurrence of single nucleotide polymorphisms.</title>
        <authorList>
            <person name="Rupp O."/>
            <person name="Brinkrolf K."/>
            <person name="Buerth C."/>
            <person name="Kunigo M."/>
            <person name="Schneider J."/>
            <person name="Jaenicke S."/>
            <person name="Goesmann A."/>
            <person name="Puehler A."/>
            <person name="Jaeger K.-E."/>
            <person name="Ernst J.F."/>
        </authorList>
    </citation>
    <scope>NUCLEOTIDE SEQUENCE [LARGE SCALE GENOMIC DNA]</scope>
    <source>
        <strain evidence="11">ATCC 18201 / CBS 1600 / BCRC 20928 / JCM 3617 / NBRC 0987 / NRRL Y-1542</strain>
    </source>
</reference>
<evidence type="ECO:0000313" key="10">
    <source>
        <dbReference type="EMBL" id="CEP24118.1"/>
    </source>
</evidence>
<evidence type="ECO:0000256" key="7">
    <source>
        <dbReference type="ARBA" id="ARBA00023242"/>
    </source>
</evidence>
<dbReference type="InterPro" id="IPR044280">
    <property type="entry name" value="Hac1/HY5"/>
</dbReference>